<dbReference type="Gene3D" id="1.10.10.10">
    <property type="entry name" value="Winged helix-like DNA-binding domain superfamily/Winged helix DNA-binding domain"/>
    <property type="match status" value="1"/>
</dbReference>
<dbReference type="Proteomes" id="UP001597347">
    <property type="component" value="Unassembled WGS sequence"/>
</dbReference>
<dbReference type="InterPro" id="IPR007627">
    <property type="entry name" value="RNA_pol_sigma70_r2"/>
</dbReference>
<evidence type="ECO:0000313" key="7">
    <source>
        <dbReference type="EMBL" id="MFD1722335.1"/>
    </source>
</evidence>
<keyword evidence="4" id="KW-0804">Transcription</keyword>
<evidence type="ECO:0000256" key="4">
    <source>
        <dbReference type="ARBA" id="ARBA00023163"/>
    </source>
</evidence>
<dbReference type="PANTHER" id="PTHR43133">
    <property type="entry name" value="RNA POLYMERASE ECF-TYPE SIGMA FACTO"/>
    <property type="match status" value="1"/>
</dbReference>
<proteinExistence type="inferred from homology"/>
<dbReference type="SUPFAM" id="SSF88946">
    <property type="entry name" value="Sigma2 domain of RNA polymerase sigma factors"/>
    <property type="match status" value="1"/>
</dbReference>
<dbReference type="EMBL" id="JBHUEA010000019">
    <property type="protein sequence ID" value="MFD1722335.1"/>
    <property type="molecule type" value="Genomic_DNA"/>
</dbReference>
<evidence type="ECO:0000313" key="8">
    <source>
        <dbReference type="Proteomes" id="UP001597347"/>
    </source>
</evidence>
<comment type="similarity">
    <text evidence="1">Belongs to the sigma-70 factor family. ECF subfamily.</text>
</comment>
<keyword evidence="8" id="KW-1185">Reference proteome</keyword>
<protein>
    <submittedName>
        <fullName evidence="7">RNA polymerase sigma factor</fullName>
    </submittedName>
</protein>
<evidence type="ECO:0000259" key="6">
    <source>
        <dbReference type="Pfam" id="PF08281"/>
    </source>
</evidence>
<dbReference type="Gene3D" id="1.10.1740.10">
    <property type="match status" value="1"/>
</dbReference>
<dbReference type="SUPFAM" id="SSF88659">
    <property type="entry name" value="Sigma3 and sigma4 domains of RNA polymerase sigma factors"/>
    <property type="match status" value="1"/>
</dbReference>
<dbReference type="InterPro" id="IPR013325">
    <property type="entry name" value="RNA_pol_sigma_r2"/>
</dbReference>
<evidence type="ECO:0000259" key="5">
    <source>
        <dbReference type="Pfam" id="PF04542"/>
    </source>
</evidence>
<dbReference type="InterPro" id="IPR036388">
    <property type="entry name" value="WH-like_DNA-bd_sf"/>
</dbReference>
<accession>A0ABW4LHR8</accession>
<evidence type="ECO:0000256" key="1">
    <source>
        <dbReference type="ARBA" id="ARBA00010641"/>
    </source>
</evidence>
<gene>
    <name evidence="7" type="ORF">ACFSBI_12320</name>
</gene>
<keyword evidence="2" id="KW-0805">Transcription regulation</keyword>
<dbReference type="InterPro" id="IPR013249">
    <property type="entry name" value="RNA_pol_sigma70_r4_t2"/>
</dbReference>
<keyword evidence="3" id="KW-0731">Sigma factor</keyword>
<organism evidence="7 8">
    <name type="scientific">Amnibacterium endophyticum</name>
    <dbReference type="NCBI Taxonomy" id="2109337"/>
    <lineage>
        <taxon>Bacteria</taxon>
        <taxon>Bacillati</taxon>
        <taxon>Actinomycetota</taxon>
        <taxon>Actinomycetes</taxon>
        <taxon>Micrococcales</taxon>
        <taxon>Microbacteriaceae</taxon>
        <taxon>Amnibacterium</taxon>
    </lineage>
</organism>
<dbReference type="InterPro" id="IPR013324">
    <property type="entry name" value="RNA_pol_sigma_r3/r4-like"/>
</dbReference>
<name>A0ABW4LHR8_9MICO</name>
<dbReference type="CDD" id="cd06171">
    <property type="entry name" value="Sigma70_r4"/>
    <property type="match status" value="1"/>
</dbReference>
<dbReference type="NCBIfam" id="TIGR02937">
    <property type="entry name" value="sigma70-ECF"/>
    <property type="match status" value="1"/>
</dbReference>
<reference evidence="8" key="1">
    <citation type="journal article" date="2019" name="Int. J. Syst. Evol. Microbiol.">
        <title>The Global Catalogue of Microorganisms (GCM) 10K type strain sequencing project: providing services to taxonomists for standard genome sequencing and annotation.</title>
        <authorList>
            <consortium name="The Broad Institute Genomics Platform"/>
            <consortium name="The Broad Institute Genome Sequencing Center for Infectious Disease"/>
            <person name="Wu L."/>
            <person name="Ma J."/>
        </authorList>
    </citation>
    <scope>NUCLEOTIDE SEQUENCE [LARGE SCALE GENOMIC DNA]</scope>
    <source>
        <strain evidence="8">CGMCC 1.12471</strain>
    </source>
</reference>
<feature type="domain" description="RNA polymerase sigma factor 70 region 4 type 2" evidence="6">
    <location>
        <begin position="117"/>
        <end position="166"/>
    </location>
</feature>
<dbReference type="PANTHER" id="PTHR43133:SF25">
    <property type="entry name" value="RNA POLYMERASE SIGMA FACTOR RFAY-RELATED"/>
    <property type="match status" value="1"/>
</dbReference>
<dbReference type="InterPro" id="IPR014284">
    <property type="entry name" value="RNA_pol_sigma-70_dom"/>
</dbReference>
<comment type="caution">
    <text evidence="7">The sequence shown here is derived from an EMBL/GenBank/DDBJ whole genome shotgun (WGS) entry which is preliminary data.</text>
</comment>
<evidence type="ECO:0000256" key="3">
    <source>
        <dbReference type="ARBA" id="ARBA00023082"/>
    </source>
</evidence>
<dbReference type="InterPro" id="IPR039425">
    <property type="entry name" value="RNA_pol_sigma-70-like"/>
</dbReference>
<sequence>MRVDLVRCADAQLLLEGPAGLGVLYDRHARTVMRFAVSLIGLGDEADEVVQETFLLAWRKRSSVVAVNGSVLPWLLNAARFEALAARRRRVRRESRVVPLDLAVHDRAAASSDPSGLQEVLSGLSETDRAVVEAVLVDGLSYAEAAERLEVSVATVGKRLQRARARVRAGLRTAAETSKGGC</sequence>
<evidence type="ECO:0000256" key="2">
    <source>
        <dbReference type="ARBA" id="ARBA00023015"/>
    </source>
</evidence>
<dbReference type="Pfam" id="PF08281">
    <property type="entry name" value="Sigma70_r4_2"/>
    <property type="match status" value="1"/>
</dbReference>
<feature type="domain" description="RNA polymerase sigma-70 region 2" evidence="5">
    <location>
        <begin position="24"/>
        <end position="92"/>
    </location>
</feature>
<dbReference type="Pfam" id="PF04542">
    <property type="entry name" value="Sigma70_r2"/>
    <property type="match status" value="1"/>
</dbReference>